<evidence type="ECO:0000313" key="11">
    <source>
        <dbReference type="Proteomes" id="UP000054815"/>
    </source>
</evidence>
<dbReference type="PANTHER" id="PTHR37739">
    <property type="entry name" value="KINESIN-LIKE PROTEIN KIN-12D"/>
    <property type="match status" value="1"/>
</dbReference>
<evidence type="ECO:0000256" key="4">
    <source>
        <dbReference type="ARBA" id="ARBA00023054"/>
    </source>
</evidence>
<gene>
    <name evidence="10" type="primary">KIF15</name>
    <name evidence="10" type="ORF">T4E_11122</name>
</gene>
<keyword evidence="2 7" id="KW-0547">Nucleotide-binding</keyword>
<feature type="binding site" evidence="7">
    <location>
        <begin position="185"/>
        <end position="192"/>
    </location>
    <ligand>
        <name>ATP</name>
        <dbReference type="ChEBI" id="CHEBI:30616"/>
    </ligand>
</feature>
<reference evidence="10 11" key="1">
    <citation type="submission" date="2015-01" db="EMBL/GenBank/DDBJ databases">
        <title>Evolution of Trichinella species and genotypes.</title>
        <authorList>
            <person name="Korhonen P.K."/>
            <person name="Edoardo P."/>
            <person name="Giuseppe L.R."/>
            <person name="Gasser R.B."/>
        </authorList>
    </citation>
    <scope>NUCLEOTIDE SEQUENCE [LARGE SCALE GENOMIC DNA]</scope>
    <source>
        <strain evidence="10">ISS141</strain>
    </source>
</reference>
<evidence type="ECO:0000256" key="1">
    <source>
        <dbReference type="ARBA" id="ARBA00022701"/>
    </source>
</evidence>
<evidence type="ECO:0000256" key="7">
    <source>
        <dbReference type="PROSITE-ProRule" id="PRU00283"/>
    </source>
</evidence>
<dbReference type="AlphaFoldDB" id="A0A0V0Y324"/>
<dbReference type="GO" id="GO:0007018">
    <property type="term" value="P:microtubule-based movement"/>
    <property type="evidence" value="ECO:0007669"/>
    <property type="project" value="InterPro"/>
</dbReference>
<dbReference type="InterPro" id="IPR044986">
    <property type="entry name" value="KIF15/KIN-12"/>
</dbReference>
<comment type="similarity">
    <text evidence="6">Belongs to the TRAFAC class myosin-kinesin ATPase superfamily. Kinesin family. KIN-12 subfamily.</text>
</comment>
<dbReference type="GO" id="GO:0008017">
    <property type="term" value="F:microtubule binding"/>
    <property type="evidence" value="ECO:0007669"/>
    <property type="project" value="InterPro"/>
</dbReference>
<keyword evidence="3 7" id="KW-0067">ATP-binding</keyword>
<comment type="caution">
    <text evidence="10">The sequence shown here is derived from an EMBL/GenBank/DDBJ whole genome shotgun (WGS) entry which is preliminary data.</text>
</comment>
<evidence type="ECO:0000313" key="10">
    <source>
        <dbReference type="EMBL" id="KRX94448.1"/>
    </source>
</evidence>
<dbReference type="Proteomes" id="UP000054815">
    <property type="component" value="Unassembled WGS sequence"/>
</dbReference>
<dbReference type="PROSITE" id="PS50067">
    <property type="entry name" value="KINESIN_MOTOR_2"/>
    <property type="match status" value="1"/>
</dbReference>
<accession>A0A0V0Y324</accession>
<dbReference type="EMBL" id="JYDU01000071">
    <property type="protein sequence ID" value="KRX94448.1"/>
    <property type="molecule type" value="Genomic_DNA"/>
</dbReference>
<dbReference type="InterPro" id="IPR027417">
    <property type="entry name" value="P-loop_NTPase"/>
</dbReference>
<name>A0A0V0Y324_TRIPS</name>
<proteinExistence type="inferred from homology"/>
<keyword evidence="1" id="KW-0493">Microtubule</keyword>
<keyword evidence="8" id="KW-0812">Transmembrane</keyword>
<feature type="non-terminal residue" evidence="10">
    <location>
        <position position="254"/>
    </location>
</feature>
<evidence type="ECO:0000256" key="6">
    <source>
        <dbReference type="ARBA" id="ARBA00034488"/>
    </source>
</evidence>
<feature type="transmembrane region" description="Helical" evidence="8">
    <location>
        <begin position="34"/>
        <end position="61"/>
    </location>
</feature>
<keyword evidence="8" id="KW-1133">Transmembrane helix</keyword>
<evidence type="ECO:0000256" key="5">
    <source>
        <dbReference type="ARBA" id="ARBA00023175"/>
    </source>
</evidence>
<evidence type="ECO:0000256" key="3">
    <source>
        <dbReference type="ARBA" id="ARBA00022840"/>
    </source>
</evidence>
<evidence type="ECO:0000256" key="2">
    <source>
        <dbReference type="ARBA" id="ARBA00022741"/>
    </source>
</evidence>
<dbReference type="SMART" id="SM00129">
    <property type="entry name" value="KISc"/>
    <property type="match status" value="1"/>
</dbReference>
<evidence type="ECO:0000256" key="8">
    <source>
        <dbReference type="SAM" id="Phobius"/>
    </source>
</evidence>
<dbReference type="InterPro" id="IPR036961">
    <property type="entry name" value="Kinesin_motor_dom_sf"/>
</dbReference>
<dbReference type="Pfam" id="PF00225">
    <property type="entry name" value="Kinesin"/>
    <property type="match status" value="1"/>
</dbReference>
<dbReference type="InterPro" id="IPR001752">
    <property type="entry name" value="Kinesin_motor_dom"/>
</dbReference>
<feature type="domain" description="Kinesin motor" evidence="9">
    <location>
        <begin position="107"/>
        <end position="254"/>
    </location>
</feature>
<keyword evidence="4" id="KW-0175">Coiled coil</keyword>
<sequence>LLLTCFANSKQFAAGKVTKMIQLEEDEELENSTVYAISILIVIAVVFTHIILPILIPYAVLRVLEKFNIISFDTRSAAVNSENLDLKLSFLCCALFSREMLENSPDFIKVIVRLRPLPNSGIPSLESCAEVKDNCHITLKTYAKAFTFDRIADETTTQESMFACVGKSIIDGCIEGYNGTIFAYGQTGSGKTYTMIGPCVSESSVVDDKLRGIIPRSLEYLFSRIEEITFLKFTLTNVRSHVYVVINLNVQFIG</sequence>
<protein>
    <submittedName>
        <fullName evidence="10">Kinesin-like protein KIF15</fullName>
    </submittedName>
</protein>
<keyword evidence="5 7" id="KW-0505">Motor protein</keyword>
<organism evidence="10 11">
    <name type="scientific">Trichinella pseudospiralis</name>
    <name type="common">Parasitic roundworm</name>
    <dbReference type="NCBI Taxonomy" id="6337"/>
    <lineage>
        <taxon>Eukaryota</taxon>
        <taxon>Metazoa</taxon>
        <taxon>Ecdysozoa</taxon>
        <taxon>Nematoda</taxon>
        <taxon>Enoplea</taxon>
        <taxon>Dorylaimia</taxon>
        <taxon>Trichinellida</taxon>
        <taxon>Trichinellidae</taxon>
        <taxon>Trichinella</taxon>
    </lineage>
</organism>
<dbReference type="GO" id="GO:0003777">
    <property type="term" value="F:microtubule motor activity"/>
    <property type="evidence" value="ECO:0007669"/>
    <property type="project" value="InterPro"/>
</dbReference>
<dbReference type="SUPFAM" id="SSF52540">
    <property type="entry name" value="P-loop containing nucleoside triphosphate hydrolases"/>
    <property type="match status" value="1"/>
</dbReference>
<keyword evidence="8" id="KW-0472">Membrane</keyword>
<dbReference type="GO" id="GO:0005874">
    <property type="term" value="C:microtubule"/>
    <property type="evidence" value="ECO:0007669"/>
    <property type="project" value="UniProtKB-KW"/>
</dbReference>
<dbReference type="Gene3D" id="3.40.850.10">
    <property type="entry name" value="Kinesin motor domain"/>
    <property type="match status" value="1"/>
</dbReference>
<evidence type="ECO:0000259" key="9">
    <source>
        <dbReference type="PROSITE" id="PS50067"/>
    </source>
</evidence>
<dbReference type="GO" id="GO:0005524">
    <property type="term" value="F:ATP binding"/>
    <property type="evidence" value="ECO:0007669"/>
    <property type="project" value="UniProtKB-UniRule"/>
</dbReference>
<dbReference type="PANTHER" id="PTHR37739:SF8">
    <property type="entry name" value="KINESIN-LIKE PROTEIN KIN-12D"/>
    <property type="match status" value="1"/>
</dbReference>
<feature type="non-terminal residue" evidence="10">
    <location>
        <position position="1"/>
    </location>
</feature>